<evidence type="ECO:0000256" key="2">
    <source>
        <dbReference type="ARBA" id="ARBA00022448"/>
    </source>
</evidence>
<dbReference type="Pfam" id="PF00664">
    <property type="entry name" value="ABC_membrane"/>
    <property type="match status" value="1"/>
</dbReference>
<evidence type="ECO:0000259" key="11">
    <source>
        <dbReference type="PROSITE" id="PS50929"/>
    </source>
</evidence>
<keyword evidence="4 9" id="KW-0812">Transmembrane</keyword>
<dbReference type="Proteomes" id="UP000193505">
    <property type="component" value="Unassembled WGS sequence"/>
</dbReference>
<feature type="transmembrane region" description="Helical" evidence="9">
    <location>
        <begin position="212"/>
        <end position="235"/>
    </location>
</feature>
<dbReference type="PANTHER" id="PTHR24221">
    <property type="entry name" value="ATP-BINDING CASSETTE SUB-FAMILY B"/>
    <property type="match status" value="1"/>
</dbReference>
<evidence type="ECO:0000256" key="3">
    <source>
        <dbReference type="ARBA" id="ARBA00022475"/>
    </source>
</evidence>
<dbReference type="InterPro" id="IPR039421">
    <property type="entry name" value="Type_1_exporter"/>
</dbReference>
<dbReference type="FunFam" id="3.40.50.300:FF:000221">
    <property type="entry name" value="Multidrug ABC transporter ATP-binding protein"/>
    <property type="match status" value="1"/>
</dbReference>
<dbReference type="CDD" id="cd18551">
    <property type="entry name" value="ABC_6TM_LmrA_like"/>
    <property type="match status" value="1"/>
</dbReference>
<evidence type="ECO:0000313" key="13">
    <source>
        <dbReference type="Proteomes" id="UP000193505"/>
    </source>
</evidence>
<dbReference type="SMART" id="SM00382">
    <property type="entry name" value="AAA"/>
    <property type="match status" value="1"/>
</dbReference>
<organism evidence="12 13">
    <name type="scientific">Streptococcus mitis</name>
    <dbReference type="NCBI Taxonomy" id="28037"/>
    <lineage>
        <taxon>Bacteria</taxon>
        <taxon>Bacillati</taxon>
        <taxon>Bacillota</taxon>
        <taxon>Bacilli</taxon>
        <taxon>Lactobacillales</taxon>
        <taxon>Streptococcaceae</taxon>
        <taxon>Streptococcus</taxon>
        <taxon>Streptococcus mitis group</taxon>
    </lineage>
</organism>
<evidence type="ECO:0000256" key="7">
    <source>
        <dbReference type="ARBA" id="ARBA00022989"/>
    </source>
</evidence>
<evidence type="ECO:0000256" key="9">
    <source>
        <dbReference type="SAM" id="Phobius"/>
    </source>
</evidence>
<feature type="domain" description="ABC transporter" evidence="10">
    <location>
        <begin position="492"/>
        <end position="736"/>
    </location>
</feature>
<keyword evidence="8 9" id="KW-0472">Membrane</keyword>
<dbReference type="NCBIfam" id="NF033537">
    <property type="entry name" value="lasso_biosyn_B2"/>
    <property type="match status" value="1"/>
</dbReference>
<proteinExistence type="predicted"/>
<evidence type="ECO:0000256" key="4">
    <source>
        <dbReference type="ARBA" id="ARBA00022692"/>
    </source>
</evidence>
<dbReference type="GO" id="GO:0034040">
    <property type="term" value="F:ATPase-coupled lipid transmembrane transporter activity"/>
    <property type="evidence" value="ECO:0007669"/>
    <property type="project" value="TreeGrafter"/>
</dbReference>
<comment type="caution">
    <text evidence="12">The sequence shown here is derived from an EMBL/GenBank/DDBJ whole genome shotgun (WGS) entry which is preliminary data.</text>
</comment>
<accession>A0A1X1L6D0</accession>
<dbReference type="InterPro" id="IPR003439">
    <property type="entry name" value="ABC_transporter-like_ATP-bd"/>
</dbReference>
<dbReference type="Gene3D" id="1.20.1560.10">
    <property type="entry name" value="ABC transporter type 1, transmembrane domain"/>
    <property type="match status" value="1"/>
</dbReference>
<dbReference type="PROSITE" id="PS00211">
    <property type="entry name" value="ABC_TRANSPORTER_1"/>
    <property type="match status" value="1"/>
</dbReference>
<feature type="domain" description="ABC transmembrane type-1" evidence="11">
    <location>
        <begin position="177"/>
        <end position="456"/>
    </location>
</feature>
<dbReference type="EMBL" id="NCVL01000001">
    <property type="protein sequence ID" value="ORP07012.1"/>
    <property type="molecule type" value="Genomic_DNA"/>
</dbReference>
<dbReference type="InterPro" id="IPR017871">
    <property type="entry name" value="ABC_transporter-like_CS"/>
</dbReference>
<dbReference type="GO" id="GO:0016887">
    <property type="term" value="F:ATP hydrolysis activity"/>
    <property type="evidence" value="ECO:0007669"/>
    <property type="project" value="InterPro"/>
</dbReference>
<gene>
    <name evidence="12" type="ORF">B7694_00325</name>
</gene>
<dbReference type="PROSITE" id="PS50893">
    <property type="entry name" value="ABC_TRANSPORTER_2"/>
    <property type="match status" value="1"/>
</dbReference>
<dbReference type="InterPro" id="IPR027417">
    <property type="entry name" value="P-loop_NTPase"/>
</dbReference>
<keyword evidence="7 9" id="KW-1133">Transmembrane helix</keyword>
<evidence type="ECO:0000256" key="8">
    <source>
        <dbReference type="ARBA" id="ARBA00023136"/>
    </source>
</evidence>
<feature type="transmembrane region" description="Helical" evidence="9">
    <location>
        <begin position="311"/>
        <end position="335"/>
    </location>
</feature>
<dbReference type="InterPro" id="IPR032708">
    <property type="entry name" value="McjB_C"/>
</dbReference>
<dbReference type="PANTHER" id="PTHR24221:SF654">
    <property type="entry name" value="ATP-BINDING CASSETTE SUB-FAMILY B MEMBER 6"/>
    <property type="match status" value="1"/>
</dbReference>
<evidence type="ECO:0000259" key="10">
    <source>
        <dbReference type="PROSITE" id="PS50893"/>
    </source>
</evidence>
<feature type="transmembrane region" description="Helical" evidence="9">
    <location>
        <begin position="424"/>
        <end position="441"/>
    </location>
</feature>
<name>A0A1X1L6D0_STRMT</name>
<dbReference type="Gene3D" id="3.40.50.300">
    <property type="entry name" value="P-loop containing nucleotide triphosphate hydrolases"/>
    <property type="match status" value="1"/>
</dbReference>
<protein>
    <submittedName>
        <fullName evidence="12">Uncharacterized protein</fullName>
    </submittedName>
</protein>
<evidence type="ECO:0000256" key="1">
    <source>
        <dbReference type="ARBA" id="ARBA00004651"/>
    </source>
</evidence>
<dbReference type="InterPro" id="IPR036640">
    <property type="entry name" value="ABC1_TM_sf"/>
</dbReference>
<dbReference type="SUPFAM" id="SSF52540">
    <property type="entry name" value="P-loop containing nucleoside triphosphate hydrolases"/>
    <property type="match status" value="1"/>
</dbReference>
<dbReference type="Pfam" id="PF00005">
    <property type="entry name" value="ABC_tran"/>
    <property type="match status" value="1"/>
</dbReference>
<evidence type="ECO:0000256" key="5">
    <source>
        <dbReference type="ARBA" id="ARBA00022741"/>
    </source>
</evidence>
<keyword evidence="2" id="KW-0813">Transport</keyword>
<dbReference type="SUPFAM" id="SSF90123">
    <property type="entry name" value="ABC transporter transmembrane region"/>
    <property type="match status" value="1"/>
</dbReference>
<dbReference type="InterPro" id="IPR053521">
    <property type="entry name" value="McjB-like"/>
</dbReference>
<comment type="subcellular location">
    <subcellularLocation>
        <location evidence="1">Cell membrane</location>
        <topology evidence="1">Multi-pass membrane protein</topology>
    </subcellularLocation>
</comment>
<dbReference type="GO" id="GO:0005524">
    <property type="term" value="F:ATP binding"/>
    <property type="evidence" value="ECO:0007669"/>
    <property type="project" value="UniProtKB-KW"/>
</dbReference>
<dbReference type="AlphaFoldDB" id="A0A1X1L6D0"/>
<dbReference type="InterPro" id="IPR011527">
    <property type="entry name" value="ABC1_TM_dom"/>
</dbReference>
<evidence type="ECO:0000256" key="6">
    <source>
        <dbReference type="ARBA" id="ARBA00022840"/>
    </source>
</evidence>
<keyword evidence="6" id="KW-0067">ATP-binding</keyword>
<keyword evidence="3" id="KW-1003">Cell membrane</keyword>
<dbReference type="RefSeq" id="WP_084952998.1">
    <property type="nucleotide sequence ID" value="NZ_NCVL01000001.1"/>
</dbReference>
<reference evidence="12 13" key="1">
    <citation type="journal article" date="2016" name="Eur. J. Clin. Microbiol. Infect. Dis.">
        <title>Whole genome sequencing as a tool for phylogenetic analysis of clinical strains of Mitis group streptococci.</title>
        <authorList>
            <person name="Rasmussen L.H."/>
            <person name="Dargis R."/>
            <person name="Hojholt K."/>
            <person name="Christensen J.J."/>
            <person name="Skovgaard O."/>
            <person name="Justesen U.S."/>
            <person name="Rosenvinge F.S."/>
            <person name="Moser C."/>
            <person name="Lukjancenko O."/>
            <person name="Rasmussen S."/>
            <person name="Nielsen X.C."/>
        </authorList>
    </citation>
    <scope>NUCLEOTIDE SEQUENCE [LARGE SCALE GENOMIC DNA]</scope>
    <source>
        <strain evidence="12 13">OD_310347_11</strain>
    </source>
</reference>
<keyword evidence="5" id="KW-0547">Nucleotide-binding</keyword>
<sequence length="740" mass="84149">MDIQISQEKVQSIDFKSSILAKISLLLSFPLNFCSPELIETILNSISKDLNYASVLDIENARNAVCYVSRKCRNQDGCLKRSLAVYIYIFLCRKKCSWCTGFIMDPFRAHAWIELGGVPIGENEEITRYTHMIKTKDTYEKIVYQFEKNEEYDDNKSYHVRIRDLFKDVSFQKKEFILVFILGILSTFFSLIQPELLSELIKNDITNIFSSISFILFITTVFLATICSTFQYFYLQKIGELAIYKTRKNLVSRMFNLHISDYDNWSIGDFISRVGSDTSKLRLGIIQLTVSLSSSLILSIGAIFLLFFKDFWLSIITLLTLTVVFFVILLMSTIIQKASFDVQKHTSKLSSLLTRDLLGIRTIRAFNKTECELDKTNYEINSIKELGLKLSKVQALLTPISNLGIQFSLMIVIGVGSYRVFNNLMAISDLTAFILLLYMAIGPFSQIFTSISGISESLGALSRIQEVVNLPVERDYDVDIHERFQSNEGAIITFKNVYFTYSKKFHLEKRNVITEYILNNISFDIYRGEYIAIVGPSGAGKSTILQILERFYEIDLGSILVDGVDIKKIDRFDLRKNLAYVEQNAPLLTGTLLENIRFGNEEVSELECLSVLKDVGLQYLVDRNPDGLNMLIGENSVGLSGGERQRIALARALLSKAQILLLDEMTSNLDSISEKQIKKVLKNIHHKKTIISVAHRLSTVIEADRIMVLEHGRVVGEGTHSQLLESVPLYKELAKEQLLV</sequence>
<dbReference type="GO" id="GO:0140359">
    <property type="term" value="F:ABC-type transporter activity"/>
    <property type="evidence" value="ECO:0007669"/>
    <property type="project" value="InterPro"/>
</dbReference>
<dbReference type="PROSITE" id="PS50929">
    <property type="entry name" value="ABC_TM1F"/>
    <property type="match status" value="1"/>
</dbReference>
<dbReference type="Pfam" id="PF13471">
    <property type="entry name" value="Transglut_core3"/>
    <property type="match status" value="1"/>
</dbReference>
<dbReference type="InterPro" id="IPR003593">
    <property type="entry name" value="AAA+_ATPase"/>
</dbReference>
<feature type="transmembrane region" description="Helical" evidence="9">
    <location>
        <begin position="176"/>
        <end position="192"/>
    </location>
</feature>
<feature type="transmembrane region" description="Helical" evidence="9">
    <location>
        <begin position="283"/>
        <end position="305"/>
    </location>
</feature>
<dbReference type="GO" id="GO:0005886">
    <property type="term" value="C:plasma membrane"/>
    <property type="evidence" value="ECO:0007669"/>
    <property type="project" value="UniProtKB-SubCell"/>
</dbReference>
<evidence type="ECO:0000313" key="12">
    <source>
        <dbReference type="EMBL" id="ORP07012.1"/>
    </source>
</evidence>